<evidence type="ECO:0000256" key="1">
    <source>
        <dbReference type="ARBA" id="ARBA00023015"/>
    </source>
</evidence>
<dbReference type="CDD" id="cd07377">
    <property type="entry name" value="WHTH_GntR"/>
    <property type="match status" value="1"/>
</dbReference>
<dbReference type="GO" id="GO:0003677">
    <property type="term" value="F:DNA binding"/>
    <property type="evidence" value="ECO:0007669"/>
    <property type="project" value="UniProtKB-KW"/>
</dbReference>
<keyword evidence="6" id="KW-1185">Reference proteome</keyword>
<dbReference type="AlphaFoldDB" id="A0A1H0FAD3"/>
<dbReference type="SUPFAM" id="SSF46785">
    <property type="entry name" value="Winged helix' DNA-binding domain"/>
    <property type="match status" value="1"/>
</dbReference>
<dbReference type="Proteomes" id="UP000198541">
    <property type="component" value="Unassembled WGS sequence"/>
</dbReference>
<evidence type="ECO:0000259" key="4">
    <source>
        <dbReference type="PROSITE" id="PS50949"/>
    </source>
</evidence>
<reference evidence="6" key="1">
    <citation type="submission" date="2016-10" db="EMBL/GenBank/DDBJ databases">
        <authorList>
            <person name="Varghese N."/>
            <person name="Submissions S."/>
        </authorList>
    </citation>
    <scope>NUCLEOTIDE SEQUENCE [LARGE SCALE GENOMIC DNA]</scope>
    <source>
        <strain evidence="6">DSM 27982</strain>
    </source>
</reference>
<evidence type="ECO:0000256" key="3">
    <source>
        <dbReference type="ARBA" id="ARBA00023163"/>
    </source>
</evidence>
<dbReference type="InterPro" id="IPR000524">
    <property type="entry name" value="Tscrpt_reg_HTH_GntR"/>
</dbReference>
<name>A0A1H0FAD3_9ACTO</name>
<dbReference type="InterPro" id="IPR036390">
    <property type="entry name" value="WH_DNA-bd_sf"/>
</dbReference>
<dbReference type="EMBL" id="FNIM01000024">
    <property type="protein sequence ID" value="SDN91580.1"/>
    <property type="molecule type" value="Genomic_DNA"/>
</dbReference>
<dbReference type="PANTHER" id="PTHR38445">
    <property type="entry name" value="HTH-TYPE TRANSCRIPTIONAL REPRESSOR YTRA"/>
    <property type="match status" value="1"/>
</dbReference>
<dbReference type="PANTHER" id="PTHR38445:SF12">
    <property type="entry name" value="GNTR-FAMILY TRANSCRIPTIONAL REGULATOR"/>
    <property type="match status" value="1"/>
</dbReference>
<proteinExistence type="predicted"/>
<feature type="domain" description="HTH gntR-type" evidence="4">
    <location>
        <begin position="11"/>
        <end position="79"/>
    </location>
</feature>
<keyword evidence="3" id="KW-0804">Transcription</keyword>
<evidence type="ECO:0000313" key="5">
    <source>
        <dbReference type="EMBL" id="SDN91580.1"/>
    </source>
</evidence>
<evidence type="ECO:0000256" key="2">
    <source>
        <dbReference type="ARBA" id="ARBA00023125"/>
    </source>
</evidence>
<keyword evidence="1" id="KW-0805">Transcription regulation</keyword>
<dbReference type="SMART" id="SM00345">
    <property type="entry name" value="HTH_GNTR"/>
    <property type="match status" value="1"/>
</dbReference>
<evidence type="ECO:0000313" key="6">
    <source>
        <dbReference type="Proteomes" id="UP000198541"/>
    </source>
</evidence>
<dbReference type="GO" id="GO:0003700">
    <property type="term" value="F:DNA-binding transcription factor activity"/>
    <property type="evidence" value="ECO:0007669"/>
    <property type="project" value="InterPro"/>
</dbReference>
<sequence length="127" mass="13652">MELEVDPLSPTPIYQQIRDRTVEGIARGELRPGQRLPSVRALASAFAINPATVSKAYDLLRAEALVVTNAKSGTVIAPAGDWTETVAWQSRLRTLLAEALAHGLSEQRILAAAAHQLDTLSPVGSER</sequence>
<gene>
    <name evidence="5" type="ORF">SAMN05216355_12414</name>
</gene>
<dbReference type="RefSeq" id="WP_092538064.1">
    <property type="nucleotide sequence ID" value="NZ_FNIM01000024.1"/>
</dbReference>
<organism evidence="5 6">
    <name type="scientific">Actinomyces ruminicola</name>
    <dbReference type="NCBI Taxonomy" id="332524"/>
    <lineage>
        <taxon>Bacteria</taxon>
        <taxon>Bacillati</taxon>
        <taxon>Actinomycetota</taxon>
        <taxon>Actinomycetes</taxon>
        <taxon>Actinomycetales</taxon>
        <taxon>Actinomycetaceae</taxon>
        <taxon>Actinomyces</taxon>
    </lineage>
</organism>
<dbReference type="Gene3D" id="1.10.10.10">
    <property type="entry name" value="Winged helix-like DNA-binding domain superfamily/Winged helix DNA-binding domain"/>
    <property type="match status" value="1"/>
</dbReference>
<keyword evidence="2" id="KW-0238">DNA-binding</keyword>
<dbReference type="InterPro" id="IPR036388">
    <property type="entry name" value="WH-like_DNA-bd_sf"/>
</dbReference>
<dbReference type="Pfam" id="PF00392">
    <property type="entry name" value="GntR"/>
    <property type="match status" value="1"/>
</dbReference>
<dbReference type="PROSITE" id="PS50949">
    <property type="entry name" value="HTH_GNTR"/>
    <property type="match status" value="1"/>
</dbReference>
<accession>A0A1H0FAD3</accession>
<protein>
    <submittedName>
        <fullName evidence="5">GntR family transcriptional regulator</fullName>
    </submittedName>
</protein>